<dbReference type="PhylomeDB" id="B3RYX2"/>
<dbReference type="PIRSF" id="PIRSF031032">
    <property type="entry name" value="TMP_97_prd"/>
    <property type="match status" value="1"/>
</dbReference>
<name>B3RYX2_TRIAD</name>
<dbReference type="eggNOG" id="ENOG502RXNZ">
    <property type="taxonomic scope" value="Eukaryota"/>
</dbReference>
<keyword evidence="4 9" id="KW-0812">Transmembrane</keyword>
<sequence>MSTLLNIVFQFYFITHIPITILLDSQAIFPDSYYPKSVTGVMQFHINEFKDPLMADPPIWLQTFIVIECLLQLPFFFFASYAFIKGIKKCKWVKLPCIVYAAHVATTVVPILAHLALTDFSNATIGPKTDKERLILIAIYIPYLVIPVMLLFYVLALRFDEPQTKSKRH</sequence>
<feature type="transmembrane region" description="Helical" evidence="9">
    <location>
        <begin position="95"/>
        <end position="117"/>
    </location>
</feature>
<reference evidence="11 12" key="1">
    <citation type="journal article" date="2008" name="Nature">
        <title>The Trichoplax genome and the nature of placozoans.</title>
        <authorList>
            <person name="Srivastava M."/>
            <person name="Begovic E."/>
            <person name="Chapman J."/>
            <person name="Putnam N.H."/>
            <person name="Hellsten U."/>
            <person name="Kawashima T."/>
            <person name="Kuo A."/>
            <person name="Mitros T."/>
            <person name="Salamov A."/>
            <person name="Carpenter M.L."/>
            <person name="Signorovitch A.Y."/>
            <person name="Moreno M.A."/>
            <person name="Kamm K."/>
            <person name="Grimwood J."/>
            <person name="Schmutz J."/>
            <person name="Shapiro H."/>
            <person name="Grigoriev I.V."/>
            <person name="Buss L.W."/>
            <person name="Schierwater B."/>
            <person name="Dellaporta S.L."/>
            <person name="Rokhsar D.S."/>
        </authorList>
    </citation>
    <scope>NUCLEOTIDE SEQUENCE [LARGE SCALE GENOMIC DNA]</scope>
    <source>
        <strain evidence="11 12">Grell-BS-1999</strain>
    </source>
</reference>
<comment type="similarity">
    <text evidence="2">Belongs to the TMEM97/sigma-2 receptor family.</text>
</comment>
<dbReference type="Pfam" id="PF05241">
    <property type="entry name" value="EBP"/>
    <property type="match status" value="1"/>
</dbReference>
<dbReference type="OMA" id="EFKDPMV"/>
<keyword evidence="7 9" id="KW-0472">Membrane</keyword>
<keyword evidence="6 9" id="KW-1133">Transmembrane helix</keyword>
<feature type="transmembrane region" description="Helical" evidence="9">
    <location>
        <begin position="137"/>
        <end position="159"/>
    </location>
</feature>
<dbReference type="RefSeq" id="XP_002113271.1">
    <property type="nucleotide sequence ID" value="XM_002113235.1"/>
</dbReference>
<evidence type="ECO:0000313" key="11">
    <source>
        <dbReference type="EMBL" id="EDV23745.1"/>
    </source>
</evidence>
<organism evidence="11 12">
    <name type="scientific">Trichoplax adhaerens</name>
    <name type="common">Trichoplax reptans</name>
    <dbReference type="NCBI Taxonomy" id="10228"/>
    <lineage>
        <taxon>Eukaryota</taxon>
        <taxon>Metazoa</taxon>
        <taxon>Placozoa</taxon>
        <taxon>Uniplacotomia</taxon>
        <taxon>Trichoplacea</taxon>
        <taxon>Trichoplacidae</taxon>
        <taxon>Trichoplax</taxon>
    </lineage>
</organism>
<evidence type="ECO:0000259" key="10">
    <source>
        <dbReference type="PROSITE" id="PS51751"/>
    </source>
</evidence>
<dbReference type="KEGG" id="tad:TRIADDRAFT_26143"/>
<dbReference type="OrthoDB" id="433124at2759"/>
<evidence type="ECO:0000256" key="3">
    <source>
        <dbReference type="ARBA" id="ARBA00018102"/>
    </source>
</evidence>
<dbReference type="Proteomes" id="UP000009022">
    <property type="component" value="Unassembled WGS sequence"/>
</dbReference>
<gene>
    <name evidence="11" type="ORF">TRIADDRAFT_26143</name>
</gene>
<keyword evidence="5" id="KW-0256">Endoplasmic reticulum</keyword>
<feature type="transmembrane region" description="Helical" evidence="9">
    <location>
        <begin position="59"/>
        <end position="83"/>
    </location>
</feature>
<dbReference type="GeneID" id="6754484"/>
<keyword evidence="12" id="KW-1185">Reference proteome</keyword>
<dbReference type="InterPro" id="IPR016964">
    <property type="entry name" value="Sigma2_recept"/>
</dbReference>
<dbReference type="InterPro" id="IPR051987">
    <property type="entry name" value="Sigma-2_receptor-like"/>
</dbReference>
<evidence type="ECO:0000256" key="6">
    <source>
        <dbReference type="ARBA" id="ARBA00022989"/>
    </source>
</evidence>
<evidence type="ECO:0000256" key="5">
    <source>
        <dbReference type="ARBA" id="ARBA00022824"/>
    </source>
</evidence>
<dbReference type="PANTHER" id="PTHR31204:SF1">
    <property type="entry name" value="SIGMA INTRACELLULAR RECEPTOR 2"/>
    <property type="match status" value="1"/>
</dbReference>
<evidence type="ECO:0000256" key="8">
    <source>
        <dbReference type="ARBA" id="ARBA00031073"/>
    </source>
</evidence>
<dbReference type="GO" id="GO:0005789">
    <property type="term" value="C:endoplasmic reticulum membrane"/>
    <property type="evidence" value="ECO:0007669"/>
    <property type="project" value="UniProtKB-SubCell"/>
</dbReference>
<feature type="domain" description="EXPERA" evidence="10">
    <location>
        <begin position="5"/>
        <end position="151"/>
    </location>
</feature>
<evidence type="ECO:0000313" key="12">
    <source>
        <dbReference type="Proteomes" id="UP000009022"/>
    </source>
</evidence>
<feature type="transmembrane region" description="Helical" evidence="9">
    <location>
        <begin position="7"/>
        <end position="29"/>
    </location>
</feature>
<evidence type="ECO:0000256" key="7">
    <source>
        <dbReference type="ARBA" id="ARBA00023136"/>
    </source>
</evidence>
<protein>
    <recommendedName>
        <fullName evidence="3">Sigma intracellular receptor 2</fullName>
    </recommendedName>
    <alternativeName>
        <fullName evidence="8">Transmembrane protein 97</fullName>
    </alternativeName>
</protein>
<proteinExistence type="inferred from homology"/>
<dbReference type="PROSITE" id="PS51751">
    <property type="entry name" value="EXPERA"/>
    <property type="match status" value="1"/>
</dbReference>
<dbReference type="HOGENOM" id="CLU_086812_1_0_1"/>
<dbReference type="STRING" id="10228.B3RYX2"/>
<dbReference type="EMBL" id="DS985246">
    <property type="protein sequence ID" value="EDV23745.1"/>
    <property type="molecule type" value="Genomic_DNA"/>
</dbReference>
<dbReference type="AlphaFoldDB" id="B3RYX2"/>
<dbReference type="PANTHER" id="PTHR31204">
    <property type="entry name" value="SIGMA INTRACELLULAR RECEPTOR 2"/>
    <property type="match status" value="1"/>
</dbReference>
<evidence type="ECO:0000256" key="1">
    <source>
        <dbReference type="ARBA" id="ARBA00004477"/>
    </source>
</evidence>
<dbReference type="FunCoup" id="B3RYX2">
    <property type="interactions" value="526"/>
</dbReference>
<comment type="subcellular location">
    <subcellularLocation>
        <location evidence="1">Endoplasmic reticulum membrane</location>
        <topology evidence="1">Multi-pass membrane protein</topology>
    </subcellularLocation>
</comment>
<evidence type="ECO:0000256" key="9">
    <source>
        <dbReference type="PIRNR" id="PIRNR031032"/>
    </source>
</evidence>
<dbReference type="GO" id="GO:0005783">
    <property type="term" value="C:endoplasmic reticulum"/>
    <property type="evidence" value="ECO:0000318"/>
    <property type="project" value="GO_Central"/>
</dbReference>
<dbReference type="InParanoid" id="B3RYX2"/>
<evidence type="ECO:0000256" key="4">
    <source>
        <dbReference type="ARBA" id="ARBA00022692"/>
    </source>
</evidence>
<dbReference type="InterPro" id="IPR033118">
    <property type="entry name" value="EXPERA"/>
</dbReference>
<evidence type="ECO:0000256" key="2">
    <source>
        <dbReference type="ARBA" id="ARBA00009096"/>
    </source>
</evidence>
<accession>B3RYX2</accession>
<dbReference type="CTD" id="6754484"/>